<keyword evidence="4" id="KW-0539">Nucleus</keyword>
<keyword evidence="8" id="KW-1185">Reference proteome</keyword>
<feature type="region of interest" description="Disordered" evidence="5">
    <location>
        <begin position="528"/>
        <end position="552"/>
    </location>
</feature>
<feature type="domain" description="TF-B3" evidence="6">
    <location>
        <begin position="608"/>
        <end position="672"/>
    </location>
</feature>
<dbReference type="PROSITE" id="PS50863">
    <property type="entry name" value="B3"/>
    <property type="match status" value="2"/>
</dbReference>
<dbReference type="EnsemblPlants" id="Pp3c14_20800V3.5">
    <property type="protein sequence ID" value="Pp3c14_20800V3.5"/>
    <property type="gene ID" value="Pp3c14_20800"/>
</dbReference>
<sequence>MGKGGGSGGDYEACTVCTRVCQTTHGKGLPHSVPRFLKTIPEYSTPSNKNCNLQIPAAYVREHMGMSIEETYILEDVTGSEWVVISSSATLKNGWKAFAVDYQLEKGDQIMFGLVAPKRFYVSVFDKSGMEKVSTRQHLNSMGSTGTAMDKESELAPQVSKPMSGGAEDPCTPMNLAHSKGATRRARSNDTSQHNSQLLVSNDVGALPSRNASDQNGNQKGILCNGVSINSHLPNEPVDRHVTEGIVMNESSDESEDSVQMLLAKAVLAKAKQRKLNKRKMSCHNTRQAKMALEAISPECVFKNEMSQSFEDKIRAMKSKCRNAEIVSNSLARLSSDNVTSSLRDDFATSHDGIEADLAIREEPLEDGRVLMNGSSRHQVGVSKAGVDLRRDEPHNHHDRVNGLPDEVMKEIPLPGHKQNDVMTQMTTPRVATAQDPILNGVQGEEAERSDQFSPVFEPALVKSEPGVSFVEDLGPAMVAAGAHVHENKICANCGLPTDAENLKSEFVTPEVSEIPKDNNLILDAVTSEEPESTHAKGPNSSAPIPFSGDDSTTEYQKRWAHEAAKSFSANMKNPSAIIVMRSSFVKNTYACFVTVKCAGLLPTKPAELSLVDTDGYVRKANWRPGKRYMLGAGWKDFVETHNVQESDVCVLELIDRSQVNCKLLVHVFRAREMEREHEQSIPAPGATPVIEASPRARTHAEGKRGRAANGLLLPGLLPSTRKRRKSIAKSLNNEVVEIGLPVPSTSPDDEVAEPGLTFERGKPTKQGSATKRVRRHSMSTHTQIKKVAKDETRSSPRGAVVEKQQDLLATPSQKSHKHYTVKNLIDRRRGLQGVLFLVELKETVILQGGSKKKPKMSATQDGRGRWCHICRYYPPCTSRLVPVILEPSLDAKKRCVSQFSCLPESTHENMQQPPPLFS</sequence>
<dbReference type="Gramene" id="Pp3c14_20800V3.5">
    <property type="protein sequence ID" value="Pp3c14_20800V3.5"/>
    <property type="gene ID" value="Pp3c14_20800"/>
</dbReference>
<proteinExistence type="predicted"/>
<feature type="region of interest" description="Disordered" evidence="5">
    <location>
        <begin position="677"/>
        <end position="706"/>
    </location>
</feature>
<dbReference type="InterPro" id="IPR015300">
    <property type="entry name" value="DNA-bd_pseudobarrel_sf"/>
</dbReference>
<dbReference type="EnsemblPlants" id="Pp3c14_20800V3.6">
    <property type="protein sequence ID" value="Pp3c14_20800V3.6"/>
    <property type="gene ID" value="Pp3c14_20800"/>
</dbReference>
<feature type="compositionally biased region" description="Polar residues" evidence="5">
    <location>
        <begin position="136"/>
        <end position="147"/>
    </location>
</feature>
<evidence type="ECO:0000259" key="6">
    <source>
        <dbReference type="PROSITE" id="PS50863"/>
    </source>
</evidence>
<dbReference type="PANTHER" id="PTHR31920:SF132">
    <property type="entry name" value="TF-B3 DOMAIN-CONTAINING PROTEIN"/>
    <property type="match status" value="1"/>
</dbReference>
<evidence type="ECO:0000256" key="5">
    <source>
        <dbReference type="SAM" id="MobiDB-lite"/>
    </source>
</evidence>
<dbReference type="SUPFAM" id="SSF101936">
    <property type="entry name" value="DNA-binding pseudobarrel domain"/>
    <property type="match status" value="2"/>
</dbReference>
<feature type="region of interest" description="Disordered" evidence="5">
    <location>
        <begin position="135"/>
        <end position="196"/>
    </location>
</feature>
<dbReference type="EMBL" id="ABEU02000014">
    <property type="status" value="NOT_ANNOTATED_CDS"/>
    <property type="molecule type" value="Genomic_DNA"/>
</dbReference>
<evidence type="ECO:0000256" key="4">
    <source>
        <dbReference type="ARBA" id="ARBA00023242"/>
    </source>
</evidence>
<reference evidence="7" key="3">
    <citation type="submission" date="2020-12" db="UniProtKB">
        <authorList>
            <consortium name="EnsemblPlants"/>
        </authorList>
    </citation>
    <scope>IDENTIFICATION</scope>
</reference>
<dbReference type="SMART" id="SM01019">
    <property type="entry name" value="B3"/>
    <property type="match status" value="2"/>
</dbReference>
<evidence type="ECO:0000256" key="1">
    <source>
        <dbReference type="ARBA" id="ARBA00023015"/>
    </source>
</evidence>
<keyword evidence="1" id="KW-0805">Transcription regulation</keyword>
<reference evidence="7 8" key="2">
    <citation type="journal article" date="2018" name="Plant J.">
        <title>The Physcomitrella patens chromosome-scale assembly reveals moss genome structure and evolution.</title>
        <authorList>
            <person name="Lang D."/>
            <person name="Ullrich K.K."/>
            <person name="Murat F."/>
            <person name="Fuchs J."/>
            <person name="Jenkins J."/>
            <person name="Haas F.B."/>
            <person name="Piednoel M."/>
            <person name="Gundlach H."/>
            <person name="Van Bel M."/>
            <person name="Meyberg R."/>
            <person name="Vives C."/>
            <person name="Morata J."/>
            <person name="Symeonidi A."/>
            <person name="Hiss M."/>
            <person name="Muchero W."/>
            <person name="Kamisugi Y."/>
            <person name="Saleh O."/>
            <person name="Blanc G."/>
            <person name="Decker E.L."/>
            <person name="van Gessel N."/>
            <person name="Grimwood J."/>
            <person name="Hayes R.D."/>
            <person name="Graham S.W."/>
            <person name="Gunter L.E."/>
            <person name="McDaniel S.F."/>
            <person name="Hoernstein S.N.W."/>
            <person name="Larsson A."/>
            <person name="Li F.W."/>
            <person name="Perroud P.F."/>
            <person name="Phillips J."/>
            <person name="Ranjan P."/>
            <person name="Rokshar D.S."/>
            <person name="Rothfels C.J."/>
            <person name="Schneider L."/>
            <person name="Shu S."/>
            <person name="Stevenson D.W."/>
            <person name="Thummler F."/>
            <person name="Tillich M."/>
            <person name="Villarreal Aguilar J.C."/>
            <person name="Widiez T."/>
            <person name="Wong G.K."/>
            <person name="Wymore A."/>
            <person name="Zhang Y."/>
            <person name="Zimmer A.D."/>
            <person name="Quatrano R.S."/>
            <person name="Mayer K.F.X."/>
            <person name="Goodstein D."/>
            <person name="Casacuberta J.M."/>
            <person name="Vandepoele K."/>
            <person name="Reski R."/>
            <person name="Cuming A.C."/>
            <person name="Tuskan G.A."/>
            <person name="Maumus F."/>
            <person name="Salse J."/>
            <person name="Schmutz J."/>
            <person name="Rensing S.A."/>
        </authorList>
    </citation>
    <scope>NUCLEOTIDE SEQUENCE [LARGE SCALE GENOMIC DNA]</scope>
    <source>
        <strain evidence="7 8">cv. Gransden 2004</strain>
    </source>
</reference>
<feature type="domain" description="TF-B3" evidence="6">
    <location>
        <begin position="38"/>
        <end position="128"/>
    </location>
</feature>
<evidence type="ECO:0000256" key="2">
    <source>
        <dbReference type="ARBA" id="ARBA00023125"/>
    </source>
</evidence>
<dbReference type="Proteomes" id="UP000006727">
    <property type="component" value="Chromosome 14"/>
</dbReference>
<dbReference type="InterPro" id="IPR050655">
    <property type="entry name" value="Plant_B3_domain"/>
</dbReference>
<keyword evidence="3" id="KW-0804">Transcription</keyword>
<organism evidence="7 8">
    <name type="scientific">Physcomitrium patens</name>
    <name type="common">Spreading-leaved earth moss</name>
    <name type="synonym">Physcomitrella patens</name>
    <dbReference type="NCBI Taxonomy" id="3218"/>
    <lineage>
        <taxon>Eukaryota</taxon>
        <taxon>Viridiplantae</taxon>
        <taxon>Streptophyta</taxon>
        <taxon>Embryophyta</taxon>
        <taxon>Bryophyta</taxon>
        <taxon>Bryophytina</taxon>
        <taxon>Bryopsida</taxon>
        <taxon>Funariidae</taxon>
        <taxon>Funariales</taxon>
        <taxon>Funariaceae</taxon>
        <taxon>Physcomitrium</taxon>
    </lineage>
</organism>
<accession>A0A7I4AU38</accession>
<dbReference type="PANTHER" id="PTHR31920">
    <property type="entry name" value="B3 DOMAIN-CONTAINING"/>
    <property type="match status" value="1"/>
</dbReference>
<name>A0A7I4AU38_PHYPA</name>
<dbReference type="InterPro" id="IPR003340">
    <property type="entry name" value="B3_DNA-bd"/>
</dbReference>
<dbReference type="Gramene" id="Pp3c14_20800V3.6">
    <property type="protein sequence ID" value="Pp3c14_20800V3.6"/>
    <property type="gene ID" value="Pp3c14_20800"/>
</dbReference>
<reference evidence="7 8" key="1">
    <citation type="journal article" date="2008" name="Science">
        <title>The Physcomitrella genome reveals evolutionary insights into the conquest of land by plants.</title>
        <authorList>
            <person name="Rensing S."/>
            <person name="Lang D."/>
            <person name="Zimmer A."/>
            <person name="Terry A."/>
            <person name="Salamov A."/>
            <person name="Shapiro H."/>
            <person name="Nishiyama T."/>
            <person name="Perroud P.-F."/>
            <person name="Lindquist E."/>
            <person name="Kamisugi Y."/>
            <person name="Tanahashi T."/>
            <person name="Sakakibara K."/>
            <person name="Fujita T."/>
            <person name="Oishi K."/>
            <person name="Shin-I T."/>
            <person name="Kuroki Y."/>
            <person name="Toyoda A."/>
            <person name="Suzuki Y."/>
            <person name="Hashimoto A."/>
            <person name="Yamaguchi K."/>
            <person name="Sugano A."/>
            <person name="Kohara Y."/>
            <person name="Fujiyama A."/>
            <person name="Anterola A."/>
            <person name="Aoki S."/>
            <person name="Ashton N."/>
            <person name="Barbazuk W.B."/>
            <person name="Barker E."/>
            <person name="Bennetzen J."/>
            <person name="Bezanilla M."/>
            <person name="Blankenship R."/>
            <person name="Cho S.H."/>
            <person name="Dutcher S."/>
            <person name="Estelle M."/>
            <person name="Fawcett J.A."/>
            <person name="Gundlach H."/>
            <person name="Hanada K."/>
            <person name="Heyl A."/>
            <person name="Hicks K.A."/>
            <person name="Hugh J."/>
            <person name="Lohr M."/>
            <person name="Mayer K."/>
            <person name="Melkozernov A."/>
            <person name="Murata T."/>
            <person name="Nelson D."/>
            <person name="Pils B."/>
            <person name="Prigge M."/>
            <person name="Reiss B."/>
            <person name="Renner T."/>
            <person name="Rombauts S."/>
            <person name="Rushton P."/>
            <person name="Sanderfoot A."/>
            <person name="Schween G."/>
            <person name="Shiu S.-H."/>
            <person name="Stueber K."/>
            <person name="Theodoulou F.L."/>
            <person name="Tu H."/>
            <person name="Van de Peer Y."/>
            <person name="Verrier P.J."/>
            <person name="Waters E."/>
            <person name="Wood A."/>
            <person name="Yang L."/>
            <person name="Cove D."/>
            <person name="Cuming A."/>
            <person name="Hasebe M."/>
            <person name="Lucas S."/>
            <person name="Mishler D.B."/>
            <person name="Reski R."/>
            <person name="Grigoriev I."/>
            <person name="Quatrano R.S."/>
            <person name="Boore J.L."/>
        </authorList>
    </citation>
    <scope>NUCLEOTIDE SEQUENCE [LARGE SCALE GENOMIC DNA]</scope>
    <source>
        <strain evidence="7 8">cv. Gransden 2004</strain>
    </source>
</reference>
<dbReference type="AlphaFoldDB" id="A0A7I4AU38"/>
<evidence type="ECO:0000313" key="8">
    <source>
        <dbReference type="Proteomes" id="UP000006727"/>
    </source>
</evidence>
<dbReference type="CDD" id="cd10017">
    <property type="entry name" value="B3_DNA"/>
    <property type="match status" value="2"/>
</dbReference>
<feature type="compositionally biased region" description="Basic residues" evidence="5">
    <location>
        <begin position="772"/>
        <end position="787"/>
    </location>
</feature>
<feature type="region of interest" description="Disordered" evidence="5">
    <location>
        <begin position="740"/>
        <end position="816"/>
    </location>
</feature>
<evidence type="ECO:0000256" key="3">
    <source>
        <dbReference type="ARBA" id="ARBA00023163"/>
    </source>
</evidence>
<dbReference type="GO" id="GO:0003677">
    <property type="term" value="F:DNA binding"/>
    <property type="evidence" value="ECO:0007669"/>
    <property type="project" value="UniProtKB-KW"/>
</dbReference>
<gene>
    <name evidence="7" type="primary">LOC112291658</name>
</gene>
<dbReference type="Pfam" id="PF02362">
    <property type="entry name" value="B3"/>
    <property type="match status" value="2"/>
</dbReference>
<keyword evidence="2" id="KW-0238">DNA-binding</keyword>
<evidence type="ECO:0000313" key="7">
    <source>
        <dbReference type="EnsemblPlants" id="Pp3c14_20800V3.6"/>
    </source>
</evidence>
<protein>
    <recommendedName>
        <fullName evidence="6">TF-B3 domain-containing protein</fullName>
    </recommendedName>
</protein>
<dbReference type="Gene3D" id="2.40.330.10">
    <property type="entry name" value="DNA-binding pseudobarrel domain"/>
    <property type="match status" value="2"/>
</dbReference>